<dbReference type="InterPro" id="IPR000073">
    <property type="entry name" value="AB_hydrolase_1"/>
</dbReference>
<keyword evidence="1" id="KW-0474">Menaquinone biosynthesis</keyword>
<comment type="subunit">
    <text evidence="3">Monomer.</text>
</comment>
<dbReference type="AlphaFoldDB" id="A0A2A2TE74"/>
<comment type="pathway">
    <text evidence="3">Quinol/quinone metabolism; 1,4-dihydroxy-2-naphthoate biosynthesis; 1,4-dihydroxy-2-naphthoate from chorismate: step 3/7.</text>
</comment>
<proteinExistence type="inferred from homology"/>
<dbReference type="UniPathway" id="UPA01057">
    <property type="reaction ID" value="UER00900"/>
</dbReference>
<dbReference type="InterPro" id="IPR022485">
    <property type="entry name" value="SHCHC_synthase_MenH"/>
</dbReference>
<dbReference type="UniPathway" id="UPA00995"/>
<comment type="similarity">
    <text evidence="3">Belongs to the AB hydrolase superfamily. MenH family.</text>
</comment>
<dbReference type="PANTHER" id="PTHR42916">
    <property type="entry name" value="2-SUCCINYL-5-ENOLPYRUVYL-6-HYDROXY-3-CYCLOHEXENE-1-CARBOXYLATE SYNTHASE"/>
    <property type="match status" value="1"/>
</dbReference>
<keyword evidence="6" id="KW-1185">Reference proteome</keyword>
<evidence type="ECO:0000313" key="6">
    <source>
        <dbReference type="Proteomes" id="UP000218238"/>
    </source>
</evidence>
<evidence type="ECO:0000256" key="3">
    <source>
        <dbReference type="HAMAP-Rule" id="MF_01660"/>
    </source>
</evidence>
<dbReference type="RefSeq" id="WP_095723579.1">
    <property type="nucleotide sequence ID" value="NZ_NTFS01000284.1"/>
</dbReference>
<sequence>MSLNLYKFHYHLNRKCDQKLIIFLHGFMGDRNEFNSTIALLAQDYSYLTIDLPGHGKTQVLGDNEYYNIPNTAEGIINLLDDLQIYNCYLIGYSMGGRLALYLALYYPERFSQVVLESASPGLVSQAERDERIQQDGRIARKLARISTKEEFIAFLSNWYSQGIFGNIKHHPEFEQLIVMRSHNNPQELAKSLLFMGTGCQPSLWRKLRENQIPVLLLAGEYDKKFISINQQMVNICSFCQLKVILNTAHNTHLENTYEFVQNIRKFI</sequence>
<name>A0A2A2TE74_9CYAN</name>
<keyword evidence="2 3" id="KW-0456">Lyase</keyword>
<gene>
    <name evidence="3 5" type="primary">menH</name>
    <name evidence="5" type="ORF">CK510_21135</name>
</gene>
<reference evidence="5 6" key="1">
    <citation type="submission" date="2017-08" db="EMBL/GenBank/DDBJ databases">
        <title>Draft genome sequence of filamentous cyanobacterium Calothrix elsteri CCALA 953.</title>
        <authorList>
            <person name="Gagunashvili A.N."/>
            <person name="Elster J."/>
            <person name="Andresson O.S."/>
        </authorList>
    </citation>
    <scope>NUCLEOTIDE SEQUENCE [LARGE SCALE GENOMIC DNA]</scope>
    <source>
        <strain evidence="5 6">CCALA 953</strain>
    </source>
</reference>
<protein>
    <recommendedName>
        <fullName evidence="3">Putative 2-succinyl-6-hydroxy-2,4-cyclohexadiene-1-carboxylate synthase</fullName>
        <shortName evidence="3">SHCHC synthase</shortName>
        <ecNumber evidence="3">4.2.99.20</ecNumber>
    </recommendedName>
</protein>
<evidence type="ECO:0000256" key="1">
    <source>
        <dbReference type="ARBA" id="ARBA00022428"/>
    </source>
</evidence>
<comment type="caution">
    <text evidence="5">The sequence shown here is derived from an EMBL/GenBank/DDBJ whole genome shotgun (WGS) entry which is preliminary data.</text>
</comment>
<dbReference type="Gene3D" id="3.40.50.1820">
    <property type="entry name" value="alpha/beta hydrolase"/>
    <property type="match status" value="1"/>
</dbReference>
<evidence type="ECO:0000259" key="4">
    <source>
        <dbReference type="Pfam" id="PF00561"/>
    </source>
</evidence>
<evidence type="ECO:0000256" key="2">
    <source>
        <dbReference type="ARBA" id="ARBA00023239"/>
    </source>
</evidence>
<dbReference type="EC" id="4.2.99.20" evidence="3"/>
<dbReference type="Pfam" id="PF00561">
    <property type="entry name" value="Abhydrolase_1"/>
    <property type="match status" value="1"/>
</dbReference>
<dbReference type="Proteomes" id="UP000218238">
    <property type="component" value="Unassembled WGS sequence"/>
</dbReference>
<dbReference type="SUPFAM" id="SSF53474">
    <property type="entry name" value="alpha/beta-Hydrolases"/>
    <property type="match status" value="1"/>
</dbReference>
<comment type="function">
    <text evidence="3">Catalyzes a proton abstraction reaction that results in 2,5-elimination of pyruvate from 2-succinyl-5-enolpyruvyl-6-hydroxy-3-cyclohexene-1-carboxylate (SEPHCHC) and the formation of 2-succinyl-6-hydroxy-2,4-cyclohexadiene-1-carboxylate (SHCHC).</text>
</comment>
<accession>A0A2A2TE74</accession>
<dbReference type="HAMAP" id="MF_01660">
    <property type="entry name" value="MenH"/>
    <property type="match status" value="1"/>
</dbReference>
<organism evidence="5 6">
    <name type="scientific">Brunnivagina elsteri CCALA 953</name>
    <dbReference type="NCBI Taxonomy" id="987040"/>
    <lineage>
        <taxon>Bacteria</taxon>
        <taxon>Bacillati</taxon>
        <taxon>Cyanobacteriota</taxon>
        <taxon>Cyanophyceae</taxon>
        <taxon>Nostocales</taxon>
        <taxon>Calotrichaceae</taxon>
        <taxon>Brunnivagina</taxon>
    </lineage>
</organism>
<dbReference type="PANTHER" id="PTHR42916:SF1">
    <property type="entry name" value="PROTEIN PHYLLO, CHLOROPLASTIC"/>
    <property type="match status" value="1"/>
</dbReference>
<dbReference type="InterPro" id="IPR029058">
    <property type="entry name" value="AB_hydrolase_fold"/>
</dbReference>
<dbReference type="NCBIfam" id="TIGR03695">
    <property type="entry name" value="menH_SHCHC"/>
    <property type="match status" value="1"/>
</dbReference>
<comment type="pathway">
    <text evidence="3">Cofactor biosynthesis; phylloquinone biosynthesis.</text>
</comment>
<dbReference type="OrthoDB" id="9808398at2"/>
<feature type="domain" description="AB hydrolase-1" evidence="4">
    <location>
        <begin position="20"/>
        <end position="256"/>
    </location>
</feature>
<dbReference type="GO" id="GO:0042372">
    <property type="term" value="P:phylloquinone biosynthetic process"/>
    <property type="evidence" value="ECO:0007669"/>
    <property type="project" value="UniProtKB-UniRule"/>
</dbReference>
<dbReference type="GO" id="GO:0070205">
    <property type="term" value="F:2-succinyl-6-hydroxy-2,4-cyclohexadiene-1-carboxylate synthase activity"/>
    <property type="evidence" value="ECO:0007669"/>
    <property type="project" value="UniProtKB-UniRule"/>
</dbReference>
<comment type="catalytic activity">
    <reaction evidence="3">
        <text>5-enolpyruvoyl-6-hydroxy-2-succinyl-cyclohex-3-ene-1-carboxylate = (1R,6R)-6-hydroxy-2-succinyl-cyclohexa-2,4-diene-1-carboxylate + pyruvate</text>
        <dbReference type="Rhea" id="RHEA:25597"/>
        <dbReference type="ChEBI" id="CHEBI:15361"/>
        <dbReference type="ChEBI" id="CHEBI:58689"/>
        <dbReference type="ChEBI" id="CHEBI:58818"/>
        <dbReference type="EC" id="4.2.99.20"/>
    </reaction>
</comment>
<dbReference type="EMBL" id="NTFS01000284">
    <property type="protein sequence ID" value="PAX52097.1"/>
    <property type="molecule type" value="Genomic_DNA"/>
</dbReference>
<evidence type="ECO:0000313" key="5">
    <source>
        <dbReference type="EMBL" id="PAX52097.1"/>
    </source>
</evidence>
<dbReference type="PRINTS" id="PR00111">
    <property type="entry name" value="ABHYDROLASE"/>
</dbReference>
<dbReference type="GO" id="GO:0009234">
    <property type="term" value="P:menaquinone biosynthetic process"/>
    <property type="evidence" value="ECO:0007669"/>
    <property type="project" value="UniProtKB-UniRule"/>
</dbReference>